<dbReference type="Gene3D" id="1.25.40.120">
    <property type="entry name" value="Protein prenylyltransferase"/>
    <property type="match status" value="1"/>
</dbReference>
<evidence type="ECO:0000256" key="1">
    <source>
        <dbReference type="ARBA" id="ARBA00006734"/>
    </source>
</evidence>
<reference evidence="6" key="1">
    <citation type="journal article" date="2017" name="Nat. Commun.">
        <title>The asparagus genome sheds light on the origin and evolution of a young Y chromosome.</title>
        <authorList>
            <person name="Harkess A."/>
            <person name="Zhou J."/>
            <person name="Xu C."/>
            <person name="Bowers J.E."/>
            <person name="Van der Hulst R."/>
            <person name="Ayyampalayam S."/>
            <person name="Mercati F."/>
            <person name="Riccardi P."/>
            <person name="McKain M.R."/>
            <person name="Kakrana A."/>
            <person name="Tang H."/>
            <person name="Ray J."/>
            <person name="Groenendijk J."/>
            <person name="Arikit S."/>
            <person name="Mathioni S.M."/>
            <person name="Nakano M."/>
            <person name="Shan H."/>
            <person name="Telgmann-Rauber A."/>
            <person name="Kanno A."/>
            <person name="Yue Z."/>
            <person name="Chen H."/>
            <person name="Li W."/>
            <person name="Chen Y."/>
            <person name="Xu X."/>
            <person name="Zhang Y."/>
            <person name="Luo S."/>
            <person name="Chen H."/>
            <person name="Gao J."/>
            <person name="Mao Z."/>
            <person name="Pires J.C."/>
            <person name="Luo M."/>
            <person name="Kudrna D."/>
            <person name="Wing R.A."/>
            <person name="Meyers B.C."/>
            <person name="Yi K."/>
            <person name="Kong H."/>
            <person name="Lavrijsen P."/>
            <person name="Sunseri F."/>
            <person name="Falavigna A."/>
            <person name="Ye Y."/>
            <person name="Leebens-Mack J.H."/>
            <person name="Chen G."/>
        </authorList>
    </citation>
    <scope>NUCLEOTIDE SEQUENCE [LARGE SCALE GENOMIC DNA]</scope>
    <source>
        <strain evidence="6">cv. DH0086</strain>
    </source>
</reference>
<dbReference type="OMA" id="CWIKHFA"/>
<dbReference type="Pfam" id="PF01239">
    <property type="entry name" value="PPTA"/>
    <property type="match status" value="3"/>
</dbReference>
<dbReference type="GO" id="GO:0005965">
    <property type="term" value="C:protein farnesyltransferase complex"/>
    <property type="evidence" value="ECO:0007669"/>
    <property type="project" value="TreeGrafter"/>
</dbReference>
<proteinExistence type="inferred from homology"/>
<dbReference type="EMBL" id="KV863744">
    <property type="protein sequence ID" value="ONK55125.1"/>
    <property type="molecule type" value="Genomic_DNA"/>
</dbReference>
<dbReference type="AlphaFoldDB" id="A0A1R3L689"/>
<evidence type="ECO:0000256" key="2">
    <source>
        <dbReference type="ARBA" id="ARBA00022602"/>
    </source>
</evidence>
<keyword evidence="2" id="KW-0637">Prenyltransferase</keyword>
<dbReference type="PANTHER" id="PTHR11129:SF10">
    <property type="entry name" value="PROTEIN PRENYLYLTRANSFERASE SUPERFAMILY PROTEIN"/>
    <property type="match status" value="1"/>
</dbReference>
<evidence type="ECO:0000256" key="3">
    <source>
        <dbReference type="ARBA" id="ARBA00022679"/>
    </source>
</evidence>
<dbReference type="Proteomes" id="UP000243459">
    <property type="component" value="Unassembled WGS sequence"/>
</dbReference>
<evidence type="ECO:0000313" key="6">
    <source>
        <dbReference type="Proteomes" id="UP000243459"/>
    </source>
</evidence>
<dbReference type="Gramene" id="ONK55125">
    <property type="protein sequence ID" value="ONK55125"/>
    <property type="gene ID" value="A4U43_UnF7300"/>
</dbReference>
<keyword evidence="3" id="KW-0808">Transferase</keyword>
<dbReference type="InterPro" id="IPR002088">
    <property type="entry name" value="Prenyl_trans_a"/>
</dbReference>
<dbReference type="GO" id="GO:0004660">
    <property type="term" value="F:protein farnesyltransferase activity"/>
    <property type="evidence" value="ECO:0007669"/>
    <property type="project" value="TreeGrafter"/>
</dbReference>
<dbReference type="PANTHER" id="PTHR11129">
    <property type="entry name" value="PROTEIN FARNESYLTRANSFERASE ALPHA SUBUNIT/RAB GERANYLGERANYL TRANSFERASE ALPHA SUBUNIT"/>
    <property type="match status" value="1"/>
</dbReference>
<dbReference type="GO" id="GO:0004662">
    <property type="term" value="F:CAAX-protein geranylgeranyltransferase activity"/>
    <property type="evidence" value="ECO:0007669"/>
    <property type="project" value="TreeGrafter"/>
</dbReference>
<sequence length="441" mass="51393">MGGDSSSEEVGLDLLQQLELILEHDKLIDEVGFVHPDQFPALNEGPSSSLSPVCILGQSAADILNKDTVELHVVQYDEKVFWNKDHKLAISILVLPQLYNAALNAYMDANRRYKQSIRSQINKGSFDDANCGCDFDQFLESEVLKHTRALLILSYDFKSAWNSRKLVLSRKQELSLFVDEFQLSALILSYAPKSEGAWSHRQWTVKMIAEKVHDLQELVKKESELVKNIAEKSKMNYRAWNHRCWLVLYMTESQVLDELNMSRKWAELHVADNCCFHYRRRLMLRILSNGDVKEGGEKPFNYNSNVYAVWKELQWNKLLIQRYIGREALWIHRRFLSQCWIKHFANNQKSSSPHIEATGLDDFLGEEFELMNACLNTQTDDELDDYQSQAKHAVSYILWISKQIPSCSEVKLQERLKEAVNFEDLFMKYPERLMLWKKVLV</sequence>
<gene>
    <name evidence="5" type="ORF">A4U43_UnF7300</name>
</gene>
<organism evidence="5 6">
    <name type="scientific">Asparagus officinalis</name>
    <name type="common">Garden asparagus</name>
    <dbReference type="NCBI Taxonomy" id="4686"/>
    <lineage>
        <taxon>Eukaryota</taxon>
        <taxon>Viridiplantae</taxon>
        <taxon>Streptophyta</taxon>
        <taxon>Embryophyta</taxon>
        <taxon>Tracheophyta</taxon>
        <taxon>Spermatophyta</taxon>
        <taxon>Magnoliopsida</taxon>
        <taxon>Liliopsida</taxon>
        <taxon>Asparagales</taxon>
        <taxon>Asparagaceae</taxon>
        <taxon>Asparagoideae</taxon>
        <taxon>Asparagus</taxon>
    </lineage>
</organism>
<keyword evidence="4" id="KW-0677">Repeat</keyword>
<accession>A0A1R3L689</accession>
<name>A0A1R3L689_ASPOF</name>
<dbReference type="SUPFAM" id="SSF48439">
    <property type="entry name" value="Protein prenylyltransferase"/>
    <property type="match status" value="1"/>
</dbReference>
<dbReference type="PROSITE" id="PS51147">
    <property type="entry name" value="PFTA"/>
    <property type="match status" value="2"/>
</dbReference>
<keyword evidence="6" id="KW-1185">Reference proteome</keyword>
<evidence type="ECO:0000256" key="4">
    <source>
        <dbReference type="ARBA" id="ARBA00022737"/>
    </source>
</evidence>
<dbReference type="OrthoDB" id="1924260at2759"/>
<dbReference type="GO" id="GO:0005953">
    <property type="term" value="C:CAAX-protein geranylgeranyltransferase complex"/>
    <property type="evidence" value="ECO:0007669"/>
    <property type="project" value="TreeGrafter"/>
</dbReference>
<protein>
    <submittedName>
        <fullName evidence="5">Uncharacterized protein</fullName>
    </submittedName>
</protein>
<evidence type="ECO:0000313" key="5">
    <source>
        <dbReference type="EMBL" id="ONK55125.1"/>
    </source>
</evidence>
<comment type="similarity">
    <text evidence="1">Belongs to the protein prenyltransferase subunit alpha family.</text>
</comment>